<comment type="subcellular location">
    <subcellularLocation>
        <location evidence="2">Nucleus</location>
    </subcellularLocation>
</comment>
<keyword evidence="4" id="KW-0479">Metal-binding</keyword>
<comment type="cofactor">
    <cofactor evidence="1">
        <name>Mg(2+)</name>
        <dbReference type="ChEBI" id="CHEBI:18420"/>
    </cofactor>
</comment>
<dbReference type="SUPFAM" id="SSF56784">
    <property type="entry name" value="HAD-like"/>
    <property type="match status" value="1"/>
</dbReference>
<evidence type="ECO:0000256" key="5">
    <source>
        <dbReference type="ARBA" id="ARBA00022801"/>
    </source>
</evidence>
<comment type="catalytic activity">
    <reaction evidence="10">
        <text>O-phospho-L-seryl-[protein] + H2O = L-seryl-[protein] + phosphate</text>
        <dbReference type="Rhea" id="RHEA:20629"/>
        <dbReference type="Rhea" id="RHEA-COMP:9863"/>
        <dbReference type="Rhea" id="RHEA-COMP:11604"/>
        <dbReference type="ChEBI" id="CHEBI:15377"/>
        <dbReference type="ChEBI" id="CHEBI:29999"/>
        <dbReference type="ChEBI" id="CHEBI:43474"/>
        <dbReference type="ChEBI" id="CHEBI:83421"/>
        <dbReference type="EC" id="3.1.3.16"/>
    </reaction>
</comment>
<dbReference type="InterPro" id="IPR004274">
    <property type="entry name" value="FCP1_dom"/>
</dbReference>
<keyword evidence="7" id="KW-0904">Protein phosphatase</keyword>
<evidence type="ECO:0000256" key="12">
    <source>
        <dbReference type="SAM" id="MobiDB-lite"/>
    </source>
</evidence>
<proteinExistence type="predicted"/>
<dbReference type="GO" id="GO:0004722">
    <property type="term" value="F:protein serine/threonine phosphatase activity"/>
    <property type="evidence" value="ECO:0007669"/>
    <property type="project" value="UniProtKB-EC"/>
</dbReference>
<feature type="domain" description="Ubiquitin-like" evidence="13">
    <location>
        <begin position="68"/>
        <end position="136"/>
    </location>
</feature>
<comment type="catalytic activity">
    <reaction evidence="11">
        <text>O-phospho-L-threonyl-[protein] + H2O = L-threonyl-[protein] + phosphate</text>
        <dbReference type="Rhea" id="RHEA:47004"/>
        <dbReference type="Rhea" id="RHEA-COMP:11060"/>
        <dbReference type="Rhea" id="RHEA-COMP:11605"/>
        <dbReference type="ChEBI" id="CHEBI:15377"/>
        <dbReference type="ChEBI" id="CHEBI:30013"/>
        <dbReference type="ChEBI" id="CHEBI:43474"/>
        <dbReference type="ChEBI" id="CHEBI:61977"/>
        <dbReference type="EC" id="3.1.3.16"/>
    </reaction>
</comment>
<keyword evidence="8" id="KW-0539">Nucleus</keyword>
<dbReference type="SMART" id="SM00577">
    <property type="entry name" value="CPDc"/>
    <property type="match status" value="1"/>
</dbReference>
<feature type="compositionally biased region" description="Basic and acidic residues" evidence="12">
    <location>
        <begin position="366"/>
        <end position="377"/>
    </location>
</feature>
<gene>
    <name evidence="15" type="ORF">EVG20_g1136</name>
</gene>
<dbReference type="STRING" id="205917.A0A4Y9ZAS2"/>
<accession>A0A4Y9ZAS2</accession>
<evidence type="ECO:0000256" key="4">
    <source>
        <dbReference type="ARBA" id="ARBA00022723"/>
    </source>
</evidence>
<comment type="caution">
    <text evidence="15">The sequence shown here is derived from an EMBL/GenBank/DDBJ whole genome shotgun (WGS) entry which is preliminary data.</text>
</comment>
<dbReference type="Pfam" id="PF03031">
    <property type="entry name" value="NIF"/>
    <property type="match status" value="1"/>
</dbReference>
<dbReference type="EC" id="3.1.3.16" evidence="3"/>
<dbReference type="AlphaFoldDB" id="A0A4Y9ZAS2"/>
<keyword evidence="16" id="KW-1185">Reference proteome</keyword>
<evidence type="ECO:0000256" key="11">
    <source>
        <dbReference type="ARBA" id="ARBA00048336"/>
    </source>
</evidence>
<dbReference type="InterPro" id="IPR036412">
    <property type="entry name" value="HAD-like_sf"/>
</dbReference>
<dbReference type="InterPro" id="IPR000626">
    <property type="entry name" value="Ubiquitin-like_dom"/>
</dbReference>
<dbReference type="PROSITE" id="PS50053">
    <property type="entry name" value="UBIQUITIN_2"/>
    <property type="match status" value="1"/>
</dbReference>
<evidence type="ECO:0000256" key="3">
    <source>
        <dbReference type="ARBA" id="ARBA00013081"/>
    </source>
</evidence>
<dbReference type="PROSITE" id="PS50969">
    <property type="entry name" value="FCP1"/>
    <property type="match status" value="1"/>
</dbReference>
<dbReference type="SMART" id="SM00213">
    <property type="entry name" value="UBQ"/>
    <property type="match status" value="1"/>
</dbReference>
<keyword evidence="5" id="KW-0378">Hydrolase</keyword>
<dbReference type="InterPro" id="IPR029071">
    <property type="entry name" value="Ubiquitin-like_domsf"/>
</dbReference>
<evidence type="ECO:0000256" key="6">
    <source>
        <dbReference type="ARBA" id="ARBA00022842"/>
    </source>
</evidence>
<dbReference type="Gene3D" id="3.40.50.1000">
    <property type="entry name" value="HAD superfamily/HAD-like"/>
    <property type="match status" value="1"/>
</dbReference>
<dbReference type="SUPFAM" id="SSF54236">
    <property type="entry name" value="Ubiquitin-like"/>
    <property type="match status" value="1"/>
</dbReference>
<dbReference type="Gene3D" id="3.10.20.90">
    <property type="entry name" value="Phosphatidylinositol 3-kinase Catalytic Subunit, Chain A, domain 1"/>
    <property type="match status" value="1"/>
</dbReference>
<sequence>MSEQGSLPSPSKKPRIEPDSVSGAMSKAVAAGVNGTQATVIQTESVDDAPDEVGVEEQWIHLAFSWAGKPYTLDIAESDRVFDLKAALFSLTNVPPDRQKILGLVKGKLPPEEERIGDLKIVGGKKFTLIGTPEGDEIKDPSPVAYQNDLRNIRKVREATKKLKVNIINPLREGKKLLVLDIDYTILDTKPLTSGALPPAECARPRLHEFLTAVYPHYDICIWSQTSWIWLETKLVELGMLGANRDYKISFVLDKTSMFTVFSKRDGKPYTHSVKALQIIWNHFPQFHSKNTIHVDDLGRNFALNPKQGLKISAFKDAHTPQAMADRELDKLARYMLYIAVQDDLERVNHKVSPLTIPRYSNMSERTNKRQGLEAHRSRPPPARRFASSVITSTPGIIARISVSSCIIIPL</sequence>
<evidence type="ECO:0000259" key="13">
    <source>
        <dbReference type="PROSITE" id="PS50053"/>
    </source>
</evidence>
<feature type="region of interest" description="Disordered" evidence="12">
    <location>
        <begin position="1"/>
        <end position="25"/>
    </location>
</feature>
<dbReference type="NCBIfam" id="TIGR02245">
    <property type="entry name" value="HAD_IIID1"/>
    <property type="match status" value="1"/>
</dbReference>
<dbReference type="InterPro" id="IPR023214">
    <property type="entry name" value="HAD_sf"/>
</dbReference>
<dbReference type="GO" id="GO:0005634">
    <property type="term" value="C:nucleus"/>
    <property type="evidence" value="ECO:0007669"/>
    <property type="project" value="UniProtKB-SubCell"/>
</dbReference>
<dbReference type="InterPro" id="IPR011943">
    <property type="entry name" value="HAD-SF_hydro_IIID"/>
</dbReference>
<dbReference type="EMBL" id="SEOQ01000033">
    <property type="protein sequence ID" value="TFY71885.1"/>
    <property type="molecule type" value="Genomic_DNA"/>
</dbReference>
<dbReference type="InterPro" id="IPR051658">
    <property type="entry name" value="UBLCP1"/>
</dbReference>
<dbReference type="PANTHER" id="PTHR48493:SF1">
    <property type="entry name" value="UBIQUITIN-LIKE DOMAIN-CONTAINING CTD PHOSPHATASE 1"/>
    <property type="match status" value="1"/>
</dbReference>
<reference evidence="15 16" key="1">
    <citation type="submission" date="2019-02" db="EMBL/GenBank/DDBJ databases">
        <title>Genome sequencing of the rare red list fungi Dentipellis fragilis.</title>
        <authorList>
            <person name="Buettner E."/>
            <person name="Kellner H."/>
        </authorList>
    </citation>
    <scope>NUCLEOTIDE SEQUENCE [LARGE SCALE GENOMIC DNA]</scope>
    <source>
        <strain evidence="15 16">DSM 105465</strain>
    </source>
</reference>
<dbReference type="GO" id="GO:0090364">
    <property type="term" value="P:regulation of proteasome assembly"/>
    <property type="evidence" value="ECO:0007669"/>
    <property type="project" value="InterPro"/>
</dbReference>
<dbReference type="GO" id="GO:0046872">
    <property type="term" value="F:metal ion binding"/>
    <property type="evidence" value="ECO:0007669"/>
    <property type="project" value="UniProtKB-KW"/>
</dbReference>
<dbReference type="Proteomes" id="UP000298327">
    <property type="component" value="Unassembled WGS sequence"/>
</dbReference>
<evidence type="ECO:0000256" key="1">
    <source>
        <dbReference type="ARBA" id="ARBA00001946"/>
    </source>
</evidence>
<evidence type="ECO:0000259" key="14">
    <source>
        <dbReference type="PROSITE" id="PS50969"/>
    </source>
</evidence>
<evidence type="ECO:0000256" key="8">
    <source>
        <dbReference type="ARBA" id="ARBA00023242"/>
    </source>
</evidence>
<keyword evidence="6" id="KW-0460">Magnesium</keyword>
<dbReference type="CDD" id="cd01813">
    <property type="entry name" value="Ubl_UBLCP1"/>
    <property type="match status" value="1"/>
</dbReference>
<evidence type="ECO:0000313" key="16">
    <source>
        <dbReference type="Proteomes" id="UP000298327"/>
    </source>
</evidence>
<protein>
    <recommendedName>
        <fullName evidence="3">protein-serine/threonine phosphatase</fullName>
        <ecNumber evidence="3">3.1.3.16</ecNumber>
    </recommendedName>
    <alternativeName>
        <fullName evidence="9">Nuclear proteasome inhibitor UBLCP1</fullName>
    </alternativeName>
</protein>
<evidence type="ECO:0000256" key="10">
    <source>
        <dbReference type="ARBA" id="ARBA00047761"/>
    </source>
</evidence>
<feature type="domain" description="FCP1 homology" evidence="14">
    <location>
        <begin position="171"/>
        <end position="339"/>
    </location>
</feature>
<evidence type="ECO:0000256" key="2">
    <source>
        <dbReference type="ARBA" id="ARBA00004123"/>
    </source>
</evidence>
<feature type="region of interest" description="Disordered" evidence="12">
    <location>
        <begin position="364"/>
        <end position="383"/>
    </location>
</feature>
<evidence type="ECO:0000256" key="9">
    <source>
        <dbReference type="ARBA" id="ARBA00032039"/>
    </source>
</evidence>
<organism evidence="15 16">
    <name type="scientific">Dentipellis fragilis</name>
    <dbReference type="NCBI Taxonomy" id="205917"/>
    <lineage>
        <taxon>Eukaryota</taxon>
        <taxon>Fungi</taxon>
        <taxon>Dikarya</taxon>
        <taxon>Basidiomycota</taxon>
        <taxon>Agaricomycotina</taxon>
        <taxon>Agaricomycetes</taxon>
        <taxon>Russulales</taxon>
        <taxon>Hericiaceae</taxon>
        <taxon>Dentipellis</taxon>
    </lineage>
</organism>
<dbReference type="OrthoDB" id="1711508at2759"/>
<dbReference type="PANTHER" id="PTHR48493">
    <property type="entry name" value="UBIQUITIN-LIKE DOMAIN-CONTAINING CTD PHOSPHATASE 1"/>
    <property type="match status" value="1"/>
</dbReference>
<evidence type="ECO:0000256" key="7">
    <source>
        <dbReference type="ARBA" id="ARBA00022912"/>
    </source>
</evidence>
<name>A0A4Y9ZAS2_9AGAM</name>
<evidence type="ECO:0000313" key="15">
    <source>
        <dbReference type="EMBL" id="TFY71885.1"/>
    </source>
</evidence>